<dbReference type="PANTHER" id="PTHR11727">
    <property type="entry name" value="DIMETHYLADENOSINE TRANSFERASE"/>
    <property type="match status" value="1"/>
</dbReference>
<dbReference type="RefSeq" id="WP_379895283.1">
    <property type="nucleotide sequence ID" value="NZ_CBCSCT010000029.1"/>
</dbReference>
<feature type="compositionally biased region" description="Basic residues" evidence="9">
    <location>
        <begin position="1"/>
        <end position="18"/>
    </location>
</feature>
<dbReference type="EMBL" id="JBHSQV010000172">
    <property type="protein sequence ID" value="MFC5987864.1"/>
    <property type="molecule type" value="Genomic_DNA"/>
</dbReference>
<evidence type="ECO:0000256" key="6">
    <source>
        <dbReference type="ARBA" id="ARBA00029941"/>
    </source>
</evidence>
<dbReference type="SUPFAM" id="SSF53335">
    <property type="entry name" value="S-adenosyl-L-methionine-dependent methyltransferases"/>
    <property type="match status" value="1"/>
</dbReference>
<keyword evidence="12" id="KW-1185">Reference proteome</keyword>
<dbReference type="InterPro" id="IPR023165">
    <property type="entry name" value="rRNA_Ade_diMease-like_C"/>
</dbReference>
<dbReference type="InterPro" id="IPR020598">
    <property type="entry name" value="rRNA_Ade_methylase_Trfase_N"/>
</dbReference>
<dbReference type="PROSITE" id="PS51689">
    <property type="entry name" value="SAM_RNA_A_N6_MT"/>
    <property type="match status" value="1"/>
</dbReference>
<keyword evidence="5 8" id="KW-0694">RNA-binding</keyword>
<feature type="binding site" evidence="8">
    <location>
        <position position="31"/>
    </location>
    <ligand>
        <name>S-adenosyl-L-methionine</name>
        <dbReference type="ChEBI" id="CHEBI:59789"/>
    </ligand>
</feature>
<protein>
    <recommendedName>
        <fullName evidence="1">rRNA adenine N-6-methyltransferase</fullName>
    </recommendedName>
    <alternativeName>
        <fullName evidence="7">Erythromycin resistance protein</fullName>
    </alternativeName>
    <alternativeName>
        <fullName evidence="6">Macrolide-lincosamide-streptogramin B resistance protein</fullName>
    </alternativeName>
</protein>
<feature type="binding site" evidence="8">
    <location>
        <position position="102"/>
    </location>
    <ligand>
        <name>S-adenosyl-L-methionine</name>
        <dbReference type="ChEBI" id="CHEBI:59789"/>
    </ligand>
</feature>
<feature type="binding site" evidence="8">
    <location>
        <position position="56"/>
    </location>
    <ligand>
        <name>S-adenosyl-L-methionine</name>
        <dbReference type="ChEBI" id="CHEBI:59789"/>
    </ligand>
</feature>
<keyword evidence="4 8" id="KW-0949">S-adenosyl-L-methionine</keyword>
<dbReference type="CDD" id="cd02440">
    <property type="entry name" value="AdoMet_MTases"/>
    <property type="match status" value="1"/>
</dbReference>
<evidence type="ECO:0000256" key="1">
    <source>
        <dbReference type="ARBA" id="ARBA00016505"/>
    </source>
</evidence>
<evidence type="ECO:0000256" key="2">
    <source>
        <dbReference type="ARBA" id="ARBA00022603"/>
    </source>
</evidence>
<sequence length="282" mass="32204">MRRNHKKTACPQLRRHTHPQQQSQRHGQHFLRDKQIIEEMIKQADIQPADTVIDIGAGAGAITLALAQRAGSVLAVEKDNGLAQTLRKRSASLRNVTVVEKDIMNLRLPRDPYLAVANIPFYMTTSILKLLMNGSGSKLKRAILLIEKGAALGFTSRPITKPSILAWRMWYDLKMIRVVERRHFSPPPKVDAALLLIQKKTPAFLEEHHFHRFLAFAEDVLRYPRMPVYLALSGIFTPPQIKKLCLHAGVDRDFPICKLNEQQWAAVYTTMIQHVPSFRWPK</sequence>
<dbReference type="Proteomes" id="UP001596250">
    <property type="component" value="Unassembled WGS sequence"/>
</dbReference>
<evidence type="ECO:0000313" key="12">
    <source>
        <dbReference type="Proteomes" id="UP001596250"/>
    </source>
</evidence>
<dbReference type="Pfam" id="PF00398">
    <property type="entry name" value="RrnaAD"/>
    <property type="match status" value="1"/>
</dbReference>
<proteinExistence type="inferred from homology"/>
<accession>A0ABW1IS81</accession>
<comment type="caution">
    <text evidence="11">The sequence shown here is derived from an EMBL/GenBank/DDBJ whole genome shotgun (WGS) entry which is preliminary data.</text>
</comment>
<comment type="similarity">
    <text evidence="8">Belongs to the class I-like SAM-binding methyltransferase superfamily. rRNA adenine N(6)-methyltransferase family.</text>
</comment>
<evidence type="ECO:0000256" key="7">
    <source>
        <dbReference type="ARBA" id="ARBA00030809"/>
    </source>
</evidence>
<dbReference type="NCBIfam" id="NF000499">
    <property type="entry name" value="Erm23S_rRNA_broad"/>
    <property type="match status" value="1"/>
</dbReference>
<feature type="region of interest" description="Disordered" evidence="9">
    <location>
        <begin position="1"/>
        <end position="27"/>
    </location>
</feature>
<name>A0ABW1IS81_9BACL</name>
<evidence type="ECO:0000259" key="10">
    <source>
        <dbReference type="SMART" id="SM00650"/>
    </source>
</evidence>
<dbReference type="InterPro" id="IPR029063">
    <property type="entry name" value="SAM-dependent_MTases_sf"/>
</dbReference>
<feature type="binding site" evidence="8">
    <location>
        <position position="29"/>
    </location>
    <ligand>
        <name>S-adenosyl-L-methionine</name>
        <dbReference type="ChEBI" id="CHEBI:59789"/>
    </ligand>
</feature>
<dbReference type="PANTHER" id="PTHR11727:SF7">
    <property type="entry name" value="DIMETHYLADENOSINE TRANSFERASE-RELATED"/>
    <property type="match status" value="1"/>
</dbReference>
<reference evidence="12" key="1">
    <citation type="journal article" date="2019" name="Int. J. Syst. Evol. Microbiol.">
        <title>The Global Catalogue of Microorganisms (GCM) 10K type strain sequencing project: providing services to taxonomists for standard genome sequencing and annotation.</title>
        <authorList>
            <consortium name="The Broad Institute Genomics Platform"/>
            <consortium name="The Broad Institute Genome Sequencing Center for Infectious Disease"/>
            <person name="Wu L."/>
            <person name="Ma J."/>
        </authorList>
    </citation>
    <scope>NUCLEOTIDE SEQUENCE [LARGE SCALE GENOMIC DNA]</scope>
    <source>
        <strain evidence="12">CCM 8749</strain>
    </source>
</reference>
<organism evidence="11 12">
    <name type="scientific">Marinicrinis lubricantis</name>
    <dbReference type="NCBI Taxonomy" id="2086470"/>
    <lineage>
        <taxon>Bacteria</taxon>
        <taxon>Bacillati</taxon>
        <taxon>Bacillota</taxon>
        <taxon>Bacilli</taxon>
        <taxon>Bacillales</taxon>
        <taxon>Paenibacillaceae</taxon>
    </lineage>
</organism>
<keyword evidence="2 8" id="KW-0489">Methyltransferase</keyword>
<evidence type="ECO:0000313" key="11">
    <source>
        <dbReference type="EMBL" id="MFC5987864.1"/>
    </source>
</evidence>
<gene>
    <name evidence="11" type="primary">erm</name>
    <name evidence="11" type="ORF">ACFPXP_15770</name>
</gene>
<evidence type="ECO:0000256" key="9">
    <source>
        <dbReference type="SAM" id="MobiDB-lite"/>
    </source>
</evidence>
<feature type="domain" description="Ribosomal RNA adenine methylase transferase N-terminal" evidence="10">
    <location>
        <begin position="36"/>
        <end position="201"/>
    </location>
</feature>
<dbReference type="InterPro" id="IPR001737">
    <property type="entry name" value="KsgA/Erm"/>
</dbReference>
<evidence type="ECO:0000256" key="3">
    <source>
        <dbReference type="ARBA" id="ARBA00022679"/>
    </source>
</evidence>
<evidence type="ECO:0000256" key="5">
    <source>
        <dbReference type="ARBA" id="ARBA00022884"/>
    </source>
</evidence>
<feature type="binding site" evidence="8">
    <location>
        <position position="118"/>
    </location>
    <ligand>
        <name>S-adenosyl-L-methionine</name>
        <dbReference type="ChEBI" id="CHEBI:59789"/>
    </ligand>
</feature>
<dbReference type="SMART" id="SM00650">
    <property type="entry name" value="rADc"/>
    <property type="match status" value="1"/>
</dbReference>
<dbReference type="Gene3D" id="3.40.50.150">
    <property type="entry name" value="Vaccinia Virus protein VP39"/>
    <property type="match status" value="1"/>
</dbReference>
<evidence type="ECO:0000256" key="8">
    <source>
        <dbReference type="PROSITE-ProRule" id="PRU01026"/>
    </source>
</evidence>
<evidence type="ECO:0000256" key="4">
    <source>
        <dbReference type="ARBA" id="ARBA00022691"/>
    </source>
</evidence>
<dbReference type="InterPro" id="IPR020596">
    <property type="entry name" value="rRNA_Ade_Mease_Trfase_CS"/>
</dbReference>
<dbReference type="Gene3D" id="1.10.8.100">
    <property type="entry name" value="Ribosomal RNA adenine dimethylase-like, domain 2"/>
    <property type="match status" value="1"/>
</dbReference>
<feature type="binding site" evidence="8">
    <location>
        <position position="77"/>
    </location>
    <ligand>
        <name>S-adenosyl-L-methionine</name>
        <dbReference type="ChEBI" id="CHEBI:59789"/>
    </ligand>
</feature>
<dbReference type="PROSITE" id="PS01131">
    <property type="entry name" value="RRNA_A_DIMETH"/>
    <property type="match status" value="1"/>
</dbReference>
<dbReference type="GO" id="GO:0032259">
    <property type="term" value="P:methylation"/>
    <property type="evidence" value="ECO:0007669"/>
    <property type="project" value="UniProtKB-KW"/>
</dbReference>
<dbReference type="GO" id="GO:0008168">
    <property type="term" value="F:methyltransferase activity"/>
    <property type="evidence" value="ECO:0007669"/>
    <property type="project" value="UniProtKB-KW"/>
</dbReference>
<keyword evidence="3 8" id="KW-0808">Transferase</keyword>